<comment type="caution">
    <text evidence="1">The sequence shown here is derived from an EMBL/GenBank/DDBJ whole genome shotgun (WGS) entry which is preliminary data.</text>
</comment>
<sequence length="1025" mass="113588">MHAHSVTPSLNLAKLAELLAKALPPIAASAQKALPLVTCDGSKLVINTRGVLMRLYGDAEFIQQFAPGADSGFVRDLLVPPRGTTARVGGRLLHGTETAATKGIEKLHSAASAALDEALAGVDLSRLTVDSLDSALQLMANTVNERRPSVLTGAALVPVVFASNDRHANERAKDIGKVLTAIETIDAPDRLEELCKGIANKMRSEDADDEDIEETVREIMSRRNRPGDQIREFLNFLDDEALARVRLQVTMGLMDALAAQSNKAGFKAYVARVRACFEQFAGVKGNAVLLDPSLVYGQANVSDLGEHLRKALFYSCLPVWAEGSAQLFETRTEDGKTQREVSYRFRVNGKNPQTGQSAFVSRMERLQDRLFNEEADRSYVRRDVAELVFLYLVTPDSLDAPTAINTEVEARRIEAQLKSAPRRTLLALYGALAMRETAMDDIAGELVDLLRNKANKIVSRANQVADRFTVSVRRGILNAEALDSLTSKTDILVKPGQGEDSIAWFEHLTVSQEDFVPGSLMSYVVRTQIKERALSVAGDARTVAMRRDLSQPVLPVRFVPFRWLKEESQWVPDLALEKTFDTGNGVDIQYDLGVLRLSRDKNEAEKARSEQLRAASITALALILYVLLWELQRRVRAARANTSITMVRLQHSGRKLSREEDAKDPNTAVYAISQALEKALAREGGIKLQGLTTMASKPGDLRWKRIGALNALLGGQPMKFGFDGSLDKVALVTYVTRPCDSHPAHMDADGYLFMSRTYVAERTADGATLQMHSMRSRLVENRKEFKNPQPILEEIARLRAAGYEHVMLLSHHFGNRHIGRAAERHAPHGTLEFLDAAMQRFPDLNLYALRRDVFPATRLRRRNITESGFEVVNFKDHQEMYAQMSQDVLRSVMPVYTFATLAVVGDDKDRPQSGFCTYFYDAEQRVTNLEAAKTAEMNILGIGQTAGVHQSLVSVLRAIHFLESEKPSAKSILLPVLDPFDWANPTKTSASGEIEIMSRRGSRSVLLSLPAVLAHVTKVLHKESQ</sequence>
<evidence type="ECO:0000313" key="1">
    <source>
        <dbReference type="EMBL" id="PRD64042.1"/>
    </source>
</evidence>
<name>A0A2S9K0T4_9BURK</name>
<proteinExistence type="predicted"/>
<dbReference type="Proteomes" id="UP000238589">
    <property type="component" value="Unassembled WGS sequence"/>
</dbReference>
<protein>
    <submittedName>
        <fullName evidence="1">Uncharacterized protein</fullName>
    </submittedName>
</protein>
<gene>
    <name evidence="1" type="ORF">C6P64_16505</name>
</gene>
<organism evidence="1 2">
    <name type="scientific">Malikia granosa</name>
    <dbReference type="NCBI Taxonomy" id="263067"/>
    <lineage>
        <taxon>Bacteria</taxon>
        <taxon>Pseudomonadati</taxon>
        <taxon>Pseudomonadota</taxon>
        <taxon>Betaproteobacteria</taxon>
        <taxon>Burkholderiales</taxon>
        <taxon>Comamonadaceae</taxon>
        <taxon>Malikia</taxon>
    </lineage>
</organism>
<reference evidence="1 2" key="1">
    <citation type="submission" date="2018-03" db="EMBL/GenBank/DDBJ databases">
        <title>Comparative genomics illustrates the genes involved in a hyperalkaliphilic mechanisms of Serpentinomonas isolated from highly-alkaline calcium-rich serpentinized springs.</title>
        <authorList>
            <person name="Suzuki S."/>
            <person name="Ishii S."/>
            <person name="Walworth N."/>
            <person name="Bird L."/>
            <person name="Kuenen J.G."/>
            <person name="Nealson K.H."/>
        </authorList>
    </citation>
    <scope>NUCLEOTIDE SEQUENCE [LARGE SCALE GENOMIC DNA]</scope>
    <source>
        <strain evidence="1 2">P1</strain>
    </source>
</reference>
<keyword evidence="2" id="KW-1185">Reference proteome</keyword>
<accession>A0A2S9K0T4</accession>
<evidence type="ECO:0000313" key="2">
    <source>
        <dbReference type="Proteomes" id="UP000238589"/>
    </source>
</evidence>
<dbReference type="EMBL" id="PVLQ01000103">
    <property type="protein sequence ID" value="PRD64042.1"/>
    <property type="molecule type" value="Genomic_DNA"/>
</dbReference>
<dbReference type="AlphaFoldDB" id="A0A2S9K0T4"/>